<dbReference type="GO" id="GO:0046983">
    <property type="term" value="F:protein dimerization activity"/>
    <property type="evidence" value="ECO:0007669"/>
    <property type="project" value="InterPro"/>
</dbReference>
<dbReference type="InterPro" id="IPR036388">
    <property type="entry name" value="WH-like_DNA-bd_sf"/>
</dbReference>
<evidence type="ECO:0000256" key="8">
    <source>
        <dbReference type="ARBA" id="ARBA00023015"/>
    </source>
</evidence>
<proteinExistence type="inferred from homology"/>
<dbReference type="PROSITE" id="PS50944">
    <property type="entry name" value="HTH_DTXR"/>
    <property type="match status" value="1"/>
</dbReference>
<evidence type="ECO:0000256" key="12">
    <source>
        <dbReference type="ARBA" id="ARBA00023211"/>
    </source>
</evidence>
<dbReference type="eggNOG" id="COG1321">
    <property type="taxonomic scope" value="Bacteria"/>
</dbReference>
<evidence type="ECO:0000256" key="11">
    <source>
        <dbReference type="ARBA" id="ARBA00023163"/>
    </source>
</evidence>
<protein>
    <recommendedName>
        <fullName evidence="4">Transcriptional regulator MntR</fullName>
    </recommendedName>
    <alternativeName>
        <fullName evidence="14">Manganese transport regulator</fullName>
    </alternativeName>
</protein>
<dbReference type="InterPro" id="IPR036421">
    <property type="entry name" value="Fe_dep_repressor_sf"/>
</dbReference>
<dbReference type="PANTHER" id="PTHR33238">
    <property type="entry name" value="IRON (METAL) DEPENDENT REPRESSOR, DTXR FAMILY"/>
    <property type="match status" value="1"/>
</dbReference>
<gene>
    <name evidence="16" type="ordered locus">Psta_3183</name>
</gene>
<evidence type="ECO:0000256" key="1">
    <source>
        <dbReference type="ARBA" id="ARBA00004496"/>
    </source>
</evidence>
<dbReference type="FunFam" id="1.10.60.10:FF:000004">
    <property type="entry name" value="DtxR family transcriptional regulator"/>
    <property type="match status" value="1"/>
</dbReference>
<keyword evidence="9" id="KW-0238">DNA-binding</keyword>
<dbReference type="InterPro" id="IPR022687">
    <property type="entry name" value="HTH_DTXR"/>
</dbReference>
<dbReference type="Gene3D" id="1.10.10.10">
    <property type="entry name" value="Winged helix-like DNA-binding domain superfamily/Winged helix DNA-binding domain"/>
    <property type="match status" value="1"/>
</dbReference>
<dbReference type="Pfam" id="PF04023">
    <property type="entry name" value="FeoA"/>
    <property type="match status" value="1"/>
</dbReference>
<dbReference type="InterPro" id="IPR022689">
    <property type="entry name" value="Iron_dep_repressor"/>
</dbReference>
<dbReference type="InterPro" id="IPR050536">
    <property type="entry name" value="DtxR_MntR_Metal-Reg"/>
</dbReference>
<dbReference type="InterPro" id="IPR008988">
    <property type="entry name" value="Transcriptional_repressor_C"/>
</dbReference>
<dbReference type="EMBL" id="CP001848">
    <property type="protein sequence ID" value="ADB17847.1"/>
    <property type="molecule type" value="Genomic_DNA"/>
</dbReference>
<dbReference type="InterPro" id="IPR001367">
    <property type="entry name" value="Fe_dep_repressor"/>
</dbReference>
<dbReference type="Pfam" id="PF01325">
    <property type="entry name" value="Fe_dep_repress"/>
    <property type="match status" value="1"/>
</dbReference>
<comment type="subcellular location">
    <subcellularLocation>
        <location evidence="1">Cytoplasm</location>
    </subcellularLocation>
</comment>
<dbReference type="InterPro" id="IPR007167">
    <property type="entry name" value="Fe-transptr_FeoA-like"/>
</dbReference>
<dbReference type="Gene3D" id="1.10.60.10">
    <property type="entry name" value="Iron dependent repressor, metal binding and dimerisation domain"/>
    <property type="match status" value="1"/>
</dbReference>
<dbReference type="SUPFAM" id="SSF47979">
    <property type="entry name" value="Iron-dependent repressor protein, dimerization domain"/>
    <property type="match status" value="1"/>
</dbReference>
<keyword evidence="8" id="KW-0805">Transcription regulation</keyword>
<dbReference type="InterPro" id="IPR038157">
    <property type="entry name" value="FeoA_core_dom"/>
</dbReference>
<evidence type="ECO:0000256" key="9">
    <source>
        <dbReference type="ARBA" id="ARBA00023125"/>
    </source>
</evidence>
<dbReference type="AlphaFoldDB" id="D2QWP4"/>
<reference evidence="16 17" key="1">
    <citation type="journal article" date="2009" name="Stand. Genomic Sci.">
        <title>Complete genome sequence of Pirellula staleyi type strain (ATCC 27377).</title>
        <authorList>
            <person name="Clum A."/>
            <person name="Tindall B.J."/>
            <person name="Sikorski J."/>
            <person name="Ivanova N."/>
            <person name="Mavrommatis K."/>
            <person name="Lucas S."/>
            <person name="Glavina del Rio T."/>
            <person name="Nolan M."/>
            <person name="Chen F."/>
            <person name="Tice H."/>
            <person name="Pitluck S."/>
            <person name="Cheng J.F."/>
            <person name="Chertkov O."/>
            <person name="Brettin T."/>
            <person name="Han C."/>
            <person name="Detter J.C."/>
            <person name="Kuske C."/>
            <person name="Bruce D."/>
            <person name="Goodwin L."/>
            <person name="Ovchinikova G."/>
            <person name="Pati A."/>
            <person name="Mikhailova N."/>
            <person name="Chen A."/>
            <person name="Palaniappan K."/>
            <person name="Land M."/>
            <person name="Hauser L."/>
            <person name="Chang Y.J."/>
            <person name="Jeffries C.D."/>
            <person name="Chain P."/>
            <person name="Rohde M."/>
            <person name="Goker M."/>
            <person name="Bristow J."/>
            <person name="Eisen J.A."/>
            <person name="Markowitz V."/>
            <person name="Hugenholtz P."/>
            <person name="Kyrpides N.C."/>
            <person name="Klenk H.P."/>
            <person name="Lapidus A."/>
        </authorList>
    </citation>
    <scope>NUCLEOTIDE SEQUENCE [LARGE SCALE GENOMIC DNA]</scope>
    <source>
        <strain evidence="17">ATCC 27377 / DSM 6068 / ICPB 4128</strain>
    </source>
</reference>
<dbReference type="GO" id="GO:0046914">
    <property type="term" value="F:transition metal ion binding"/>
    <property type="evidence" value="ECO:0007669"/>
    <property type="project" value="InterPro"/>
</dbReference>
<evidence type="ECO:0000256" key="4">
    <source>
        <dbReference type="ARBA" id="ARBA00022386"/>
    </source>
</evidence>
<organism evidence="16 17">
    <name type="scientific">Pirellula staleyi (strain ATCC 27377 / DSM 6068 / ICPB 4128)</name>
    <name type="common">Pirella staleyi</name>
    <dbReference type="NCBI Taxonomy" id="530564"/>
    <lineage>
        <taxon>Bacteria</taxon>
        <taxon>Pseudomonadati</taxon>
        <taxon>Planctomycetota</taxon>
        <taxon>Planctomycetia</taxon>
        <taxon>Pirellulales</taxon>
        <taxon>Pirellulaceae</taxon>
        <taxon>Pirellula</taxon>
    </lineage>
</organism>
<evidence type="ECO:0000256" key="13">
    <source>
        <dbReference type="ARBA" id="ARBA00025185"/>
    </source>
</evidence>
<evidence type="ECO:0000256" key="2">
    <source>
        <dbReference type="ARBA" id="ARBA00007871"/>
    </source>
</evidence>
<evidence type="ECO:0000259" key="15">
    <source>
        <dbReference type="PROSITE" id="PS50944"/>
    </source>
</evidence>
<dbReference type="SUPFAM" id="SSF50037">
    <property type="entry name" value="C-terminal domain of transcriptional repressors"/>
    <property type="match status" value="1"/>
</dbReference>
<dbReference type="SUPFAM" id="SSF46785">
    <property type="entry name" value="Winged helix' DNA-binding domain"/>
    <property type="match status" value="1"/>
</dbReference>
<dbReference type="GO" id="GO:0003677">
    <property type="term" value="F:DNA binding"/>
    <property type="evidence" value="ECO:0007669"/>
    <property type="project" value="UniProtKB-KW"/>
</dbReference>
<dbReference type="PANTHER" id="PTHR33238:SF11">
    <property type="entry name" value="TRANSCRIPTIONAL REGULATOR MNTR"/>
    <property type="match status" value="1"/>
</dbReference>
<keyword evidence="17" id="KW-1185">Reference proteome</keyword>
<dbReference type="Gene3D" id="2.30.30.90">
    <property type="match status" value="1"/>
</dbReference>
<keyword evidence="5" id="KW-0963">Cytoplasm</keyword>
<dbReference type="GO" id="GO:0005737">
    <property type="term" value="C:cytoplasm"/>
    <property type="evidence" value="ECO:0007669"/>
    <property type="project" value="UniProtKB-SubCell"/>
</dbReference>
<evidence type="ECO:0000313" key="17">
    <source>
        <dbReference type="Proteomes" id="UP000001887"/>
    </source>
</evidence>
<dbReference type="STRING" id="530564.Psta_3183"/>
<evidence type="ECO:0000256" key="3">
    <source>
        <dbReference type="ARBA" id="ARBA00011738"/>
    </source>
</evidence>
<comment type="subunit">
    <text evidence="3">Homodimer.</text>
</comment>
<name>D2QWP4_PIRSD</name>
<evidence type="ECO:0000256" key="6">
    <source>
        <dbReference type="ARBA" id="ARBA00022491"/>
    </source>
</evidence>
<sequence>MIRRSLNVRTTGERGVASLTIENYVKAIYQIAAGDAQPAATGRLAESLGVSPGTVTSMLKTLSESGLAEYTPYEGARLTESGRTLALRVLRRHRLIELFLVRTLELSWDEVHEEAENMEHAVSDLLVDRIDAFLGYPATDPHGDPIPKADGTVARSAGKRLSELSSGMEFRLERVLDQSPEFLRYLSETGLKLGAIGKVASSRPQAGVITLMVEGAETTLAYKIADQILVTLESSAG</sequence>
<dbReference type="InterPro" id="IPR036390">
    <property type="entry name" value="WH_DNA-bd_sf"/>
</dbReference>
<feature type="domain" description="HTH dtxR-type" evidence="15">
    <location>
        <begin position="20"/>
        <end position="79"/>
    </location>
</feature>
<dbReference type="Proteomes" id="UP000001887">
    <property type="component" value="Chromosome"/>
</dbReference>
<dbReference type="SMART" id="SM00899">
    <property type="entry name" value="FeoA"/>
    <property type="match status" value="1"/>
</dbReference>
<evidence type="ECO:0000256" key="14">
    <source>
        <dbReference type="ARBA" id="ARBA00032593"/>
    </source>
</evidence>
<evidence type="ECO:0000256" key="5">
    <source>
        <dbReference type="ARBA" id="ARBA00022490"/>
    </source>
</evidence>
<evidence type="ECO:0000256" key="7">
    <source>
        <dbReference type="ARBA" id="ARBA00023004"/>
    </source>
</evidence>
<comment type="function">
    <text evidence="13">In the presence of manganese, represses expression of mntH and mntS. Up-regulates expression of mntP.</text>
</comment>
<accession>D2QWP4</accession>
<keyword evidence="7" id="KW-0408">Iron</keyword>
<dbReference type="HOGENOM" id="CLU_069532_0_2_0"/>
<dbReference type="SMART" id="SM00529">
    <property type="entry name" value="HTH_DTXR"/>
    <property type="match status" value="1"/>
</dbReference>
<evidence type="ECO:0000256" key="10">
    <source>
        <dbReference type="ARBA" id="ARBA00023159"/>
    </source>
</evidence>
<keyword evidence="6" id="KW-0678">Repressor</keyword>
<comment type="similarity">
    <text evidence="2">Belongs to the DtxR/MntR family.</text>
</comment>
<keyword evidence="11" id="KW-0804">Transcription</keyword>
<evidence type="ECO:0000313" key="16">
    <source>
        <dbReference type="EMBL" id="ADB17847.1"/>
    </source>
</evidence>
<dbReference type="GO" id="GO:0003700">
    <property type="term" value="F:DNA-binding transcription factor activity"/>
    <property type="evidence" value="ECO:0007669"/>
    <property type="project" value="InterPro"/>
</dbReference>
<keyword evidence="12" id="KW-0464">Manganese</keyword>
<keyword evidence="10" id="KW-0010">Activator</keyword>
<dbReference type="KEGG" id="psl:Psta_3183"/>
<dbReference type="Pfam" id="PF02742">
    <property type="entry name" value="Fe_dep_repr_C"/>
    <property type="match status" value="1"/>
</dbReference>